<accession>A0A2J6QL36</accession>
<dbReference type="PANTHER" id="PTHR12561">
    <property type="entry name" value="LIPOATE-PROTEIN LIGASE"/>
    <property type="match status" value="1"/>
</dbReference>
<evidence type="ECO:0000256" key="1">
    <source>
        <dbReference type="ARBA" id="ARBA00003253"/>
    </source>
</evidence>
<dbReference type="PANTHER" id="PTHR12561:SF3">
    <property type="entry name" value="LIPOYLTRANSFERASE 1, MITOCHONDRIAL"/>
    <property type="match status" value="1"/>
</dbReference>
<dbReference type="SUPFAM" id="SSF55681">
    <property type="entry name" value="Class II aaRS and biotin synthetases"/>
    <property type="match status" value="1"/>
</dbReference>
<comment type="pathway">
    <text evidence="2">Protein modification; protein lipoylation via exogenous pathway; protein N(6)-(lipoyl)lysine from lipoate: step 2/2.</text>
</comment>
<dbReference type="AlphaFoldDB" id="A0A2J6QL36"/>
<proteinExistence type="inferred from homology"/>
<comment type="function">
    <text evidence="1">Catalyzes both the ATP-dependent activation of exogenously supplied lipoate to lipoyl-AMP and the transfer of the activated lipoyl onto the lipoyl domains of lipoate-dependent enzymes.</text>
</comment>
<dbReference type="UniPathway" id="UPA00537">
    <property type="reaction ID" value="UER00595"/>
</dbReference>
<comment type="similarity">
    <text evidence="3">Belongs to the LplA family.</text>
</comment>
<dbReference type="InterPro" id="IPR004562">
    <property type="entry name" value="LipoylTrfase_LipoateP_Ligase"/>
</dbReference>
<dbReference type="STRING" id="1745343.A0A2J6QL36"/>
<dbReference type="Proteomes" id="UP000235672">
    <property type="component" value="Unassembled WGS sequence"/>
</dbReference>
<sequence>MAPSRGLLPLLRTPIPIFNPKLRRYSHFAAAATDSSQKARVFISKSQDPYLNLSIEHYLLQKSPADSTILFLYANSPCVVIGRNQNPWIEVNLGVLRNEELGVKLVRRRSGGGTVFHDEGNVNYSVICPTPAFNRDKHAEMVVKALKYLGTEKARVNERHDIVVDKEDKDAILKPYKVSGSAYKITRLRSLHHGTCLLSSPNLESLSKYLRAPGKPFIKARGVDSVSSPVTNVGISNSKFMKAVAFEFESMYPEADRSQRFTVFEKEKEIPEIAKGVEELMSDDWIYCQTPQFTFSTENVALSVIGQRTKSSWPSMWSGVSFLQ</sequence>
<dbReference type="GO" id="GO:0005739">
    <property type="term" value="C:mitochondrion"/>
    <property type="evidence" value="ECO:0007669"/>
    <property type="project" value="TreeGrafter"/>
</dbReference>
<evidence type="ECO:0000256" key="3">
    <source>
        <dbReference type="ARBA" id="ARBA00008242"/>
    </source>
</evidence>
<dbReference type="EMBL" id="KZ613466">
    <property type="protein sequence ID" value="PMD26977.1"/>
    <property type="molecule type" value="Genomic_DNA"/>
</dbReference>
<keyword evidence="7" id="KW-1185">Reference proteome</keyword>
<gene>
    <name evidence="6" type="ORF">NA56DRAFT_590134</name>
</gene>
<dbReference type="InterPro" id="IPR004143">
    <property type="entry name" value="BPL_LPL_catalytic"/>
</dbReference>
<dbReference type="OrthoDB" id="201621at2759"/>
<protein>
    <recommendedName>
        <fullName evidence="4">Putative lipoate-protein ligase A</fullName>
    </recommendedName>
</protein>
<dbReference type="InterPro" id="IPR045864">
    <property type="entry name" value="aa-tRNA-synth_II/BPL/LPL"/>
</dbReference>
<evidence type="ECO:0000259" key="5">
    <source>
        <dbReference type="PROSITE" id="PS51733"/>
    </source>
</evidence>
<evidence type="ECO:0000313" key="7">
    <source>
        <dbReference type="Proteomes" id="UP000235672"/>
    </source>
</evidence>
<evidence type="ECO:0000313" key="6">
    <source>
        <dbReference type="EMBL" id="PMD26977.1"/>
    </source>
</evidence>
<dbReference type="GO" id="GO:0009249">
    <property type="term" value="P:protein lipoylation"/>
    <property type="evidence" value="ECO:0007669"/>
    <property type="project" value="InterPro"/>
</dbReference>
<evidence type="ECO:0000256" key="2">
    <source>
        <dbReference type="ARBA" id="ARBA00005085"/>
    </source>
</evidence>
<reference evidence="6 7" key="1">
    <citation type="submission" date="2016-05" db="EMBL/GenBank/DDBJ databases">
        <title>A degradative enzymes factory behind the ericoid mycorrhizal symbiosis.</title>
        <authorList>
            <consortium name="DOE Joint Genome Institute"/>
            <person name="Martino E."/>
            <person name="Morin E."/>
            <person name="Grelet G."/>
            <person name="Kuo A."/>
            <person name="Kohler A."/>
            <person name="Daghino S."/>
            <person name="Barry K."/>
            <person name="Choi C."/>
            <person name="Cichocki N."/>
            <person name="Clum A."/>
            <person name="Copeland A."/>
            <person name="Hainaut M."/>
            <person name="Haridas S."/>
            <person name="Labutti K."/>
            <person name="Lindquist E."/>
            <person name="Lipzen A."/>
            <person name="Khouja H.-R."/>
            <person name="Murat C."/>
            <person name="Ohm R."/>
            <person name="Olson A."/>
            <person name="Spatafora J."/>
            <person name="Veneault-Fourrey C."/>
            <person name="Henrissat B."/>
            <person name="Grigoriev I."/>
            <person name="Martin F."/>
            <person name="Perotto S."/>
        </authorList>
    </citation>
    <scope>NUCLEOTIDE SEQUENCE [LARGE SCALE GENOMIC DNA]</scope>
    <source>
        <strain evidence="6 7">UAMH 7357</strain>
    </source>
</reference>
<name>A0A2J6QL36_9HELO</name>
<feature type="domain" description="BPL/LPL catalytic" evidence="5">
    <location>
        <begin position="64"/>
        <end position="256"/>
    </location>
</feature>
<dbReference type="Gene3D" id="3.30.930.10">
    <property type="entry name" value="Bira Bifunctional Protein, Domain 2"/>
    <property type="match status" value="1"/>
</dbReference>
<dbReference type="PROSITE" id="PS51733">
    <property type="entry name" value="BPL_LPL_CATALYTIC"/>
    <property type="match status" value="1"/>
</dbReference>
<organism evidence="6 7">
    <name type="scientific">Hyaloscypha hepaticicola</name>
    <dbReference type="NCBI Taxonomy" id="2082293"/>
    <lineage>
        <taxon>Eukaryota</taxon>
        <taxon>Fungi</taxon>
        <taxon>Dikarya</taxon>
        <taxon>Ascomycota</taxon>
        <taxon>Pezizomycotina</taxon>
        <taxon>Leotiomycetes</taxon>
        <taxon>Helotiales</taxon>
        <taxon>Hyaloscyphaceae</taxon>
        <taxon>Hyaloscypha</taxon>
    </lineage>
</organism>
<dbReference type="GO" id="GO:0017118">
    <property type="term" value="F:lipoyltransferase activity"/>
    <property type="evidence" value="ECO:0007669"/>
    <property type="project" value="TreeGrafter"/>
</dbReference>
<evidence type="ECO:0000256" key="4">
    <source>
        <dbReference type="ARBA" id="ARBA00015925"/>
    </source>
</evidence>
<dbReference type="CDD" id="cd16443">
    <property type="entry name" value="LplA"/>
    <property type="match status" value="1"/>
</dbReference>
<dbReference type="Pfam" id="PF21948">
    <property type="entry name" value="LplA-B_cat"/>
    <property type="match status" value="1"/>
</dbReference>